<evidence type="ECO:0000313" key="2">
    <source>
        <dbReference type="EMBL" id="KAK2834055.1"/>
    </source>
</evidence>
<comment type="caution">
    <text evidence="2">The sequence shown here is derived from an EMBL/GenBank/DDBJ whole genome shotgun (WGS) entry which is preliminary data.</text>
</comment>
<dbReference type="AlphaFoldDB" id="A0AA88MDC3"/>
<feature type="compositionally biased region" description="Polar residues" evidence="1">
    <location>
        <begin position="132"/>
        <end position="146"/>
    </location>
</feature>
<evidence type="ECO:0000256" key="1">
    <source>
        <dbReference type="SAM" id="MobiDB-lite"/>
    </source>
</evidence>
<dbReference type="Proteomes" id="UP001187315">
    <property type="component" value="Unassembled WGS sequence"/>
</dbReference>
<evidence type="ECO:0000313" key="3">
    <source>
        <dbReference type="Proteomes" id="UP001187315"/>
    </source>
</evidence>
<protein>
    <submittedName>
        <fullName evidence="2">Uncharacterized protein</fullName>
    </submittedName>
</protein>
<accession>A0AA88MDC3</accession>
<sequence length="146" mass="15925">MQHMSWMTPDVTVLRSVVLKGIPVLLSDDSSEFYNTCSDTARNEALECITVGVLTVVSEDSPHEVQSSVDLQPIYTAIILEGGIVMDQAASGSLSVVWVYICIAFGLPKMHGKYTQLHSDCDAWTGKEKTPTKTVNSEEQSSGLEQ</sequence>
<reference evidence="2" key="1">
    <citation type="submission" date="2023-08" db="EMBL/GenBank/DDBJ databases">
        <title>Pelteobagrus vachellii genome.</title>
        <authorList>
            <person name="Liu H."/>
        </authorList>
    </citation>
    <scope>NUCLEOTIDE SEQUENCE</scope>
    <source>
        <strain evidence="2">PRFRI_2022a</strain>
        <tissue evidence="2">Muscle</tissue>
    </source>
</reference>
<gene>
    <name evidence="2" type="ORF">Q7C36_014756</name>
</gene>
<feature type="region of interest" description="Disordered" evidence="1">
    <location>
        <begin position="127"/>
        <end position="146"/>
    </location>
</feature>
<name>A0AA88MDC3_TACVA</name>
<dbReference type="EMBL" id="JAVHJS010000015">
    <property type="protein sequence ID" value="KAK2834055.1"/>
    <property type="molecule type" value="Genomic_DNA"/>
</dbReference>
<organism evidence="2 3">
    <name type="scientific">Tachysurus vachellii</name>
    <name type="common">Darkbarbel catfish</name>
    <name type="synonym">Pelteobagrus vachellii</name>
    <dbReference type="NCBI Taxonomy" id="175792"/>
    <lineage>
        <taxon>Eukaryota</taxon>
        <taxon>Metazoa</taxon>
        <taxon>Chordata</taxon>
        <taxon>Craniata</taxon>
        <taxon>Vertebrata</taxon>
        <taxon>Euteleostomi</taxon>
        <taxon>Actinopterygii</taxon>
        <taxon>Neopterygii</taxon>
        <taxon>Teleostei</taxon>
        <taxon>Ostariophysi</taxon>
        <taxon>Siluriformes</taxon>
        <taxon>Bagridae</taxon>
        <taxon>Tachysurus</taxon>
    </lineage>
</organism>
<keyword evidence="3" id="KW-1185">Reference proteome</keyword>
<proteinExistence type="predicted"/>